<keyword evidence="5" id="KW-1185">Reference proteome</keyword>
<sequence length="289" mass="33094">MRLGQRELSIIQPVLQLKLKIVKLNKTWQKLNIEMQLGKIIKGELHLSDSDLEMLRILYSNHVKTKPEIEYSAHADRISLADHRIDEKSGNSNVFGNQLWFASTGTKLPLKTGDMHIAHHGVTTAVSIENLVIEQIKRLIIVENGTMLVKLHDWFKQIPIQWQNSLILYRGHAKHTKMVNQLIEALPDDCLVAVYADFDLYGLNIVKNFNSIRPVYLMAPACWQSLEEKHPDNNVLKFNDQLQYGSALLTSEETPEALKKIAHYIKENRLAVMQENVNRLGLLTCIAIF</sequence>
<dbReference type="EMBL" id="JBHRSF010000170">
    <property type="protein sequence ID" value="MFC2998161.1"/>
    <property type="molecule type" value="Genomic_DNA"/>
</dbReference>
<reference evidence="5" key="3">
    <citation type="journal article" date="2019" name="Int. J. Syst. Evol. Microbiol.">
        <title>The Global Catalogue of Microorganisms (GCM) 10K type strain sequencing project: providing services to taxonomists for standard genome sequencing and annotation.</title>
        <authorList>
            <consortium name="The Broad Institute Genomics Platform"/>
            <consortium name="The Broad Institute Genome Sequencing Center for Infectious Disease"/>
            <person name="Wu L."/>
            <person name="Ma J."/>
        </authorList>
    </citation>
    <scope>NUCLEOTIDE SEQUENCE [LARGE SCALE GENOMIC DNA]</scope>
    <source>
        <strain evidence="5">KCTC 62575</strain>
    </source>
</reference>
<reference evidence="2" key="4">
    <citation type="submission" date="2024-09" db="EMBL/GenBank/DDBJ databases">
        <authorList>
            <person name="Sun Q."/>
            <person name="Mori K."/>
        </authorList>
    </citation>
    <scope>NUCLEOTIDE SEQUENCE</scope>
    <source>
        <strain evidence="2">KCTC 62575</strain>
    </source>
</reference>
<protein>
    <recommendedName>
        <fullName evidence="1">DUF7281 domain-containing protein</fullName>
    </recommendedName>
</protein>
<comment type="caution">
    <text evidence="3">The sequence shown here is derived from an EMBL/GenBank/DDBJ whole genome shotgun (WGS) entry which is preliminary data.</text>
</comment>
<accession>A0A371YPM7</accession>
<evidence type="ECO:0000313" key="5">
    <source>
        <dbReference type="Proteomes" id="UP001595455"/>
    </source>
</evidence>
<gene>
    <name evidence="2" type="ORF">ACFODO_23505</name>
    <name evidence="3" type="ORF">C9E89_011335</name>
</gene>
<dbReference type="Proteomes" id="UP000240957">
    <property type="component" value="Unassembled WGS sequence"/>
</dbReference>
<reference evidence="2" key="1">
    <citation type="journal article" date="2014" name="Int. J. Syst. Evol. Microbiol.">
        <title>Complete genome of a new Firmicutes species belonging to the dominant human colonic microbiota ('Ruminococcus bicirculans') reveals two chromosomes and a selective capacity to utilize plant glucans.</title>
        <authorList>
            <consortium name="NISC Comparative Sequencing Program"/>
            <person name="Wegmann U."/>
            <person name="Louis P."/>
            <person name="Goesmann A."/>
            <person name="Henrissat B."/>
            <person name="Duncan S.H."/>
            <person name="Flint H.J."/>
        </authorList>
    </citation>
    <scope>NUCLEOTIDE SEQUENCE</scope>
    <source>
        <strain evidence="2">KCTC 62575</strain>
    </source>
</reference>
<evidence type="ECO:0000313" key="3">
    <source>
        <dbReference type="EMBL" id="RFC83435.1"/>
    </source>
</evidence>
<evidence type="ECO:0000313" key="2">
    <source>
        <dbReference type="EMBL" id="MFC2998161.1"/>
    </source>
</evidence>
<dbReference type="AlphaFoldDB" id="A0A371YPM7"/>
<dbReference type="Pfam" id="PF23947">
    <property type="entry name" value="DUF7281"/>
    <property type="match status" value="1"/>
</dbReference>
<dbReference type="GO" id="GO:0005694">
    <property type="term" value="C:chromosome"/>
    <property type="evidence" value="ECO:0007669"/>
    <property type="project" value="InterPro"/>
</dbReference>
<dbReference type="InterPro" id="IPR055705">
    <property type="entry name" value="DUF7281"/>
</dbReference>
<organism evidence="3 4">
    <name type="scientific">Acinetobacter sichuanensis</name>
    <dbReference type="NCBI Taxonomy" id="2136183"/>
    <lineage>
        <taxon>Bacteria</taxon>
        <taxon>Pseudomonadati</taxon>
        <taxon>Pseudomonadota</taxon>
        <taxon>Gammaproteobacteria</taxon>
        <taxon>Moraxellales</taxon>
        <taxon>Moraxellaceae</taxon>
        <taxon>Acinetobacter</taxon>
    </lineage>
</organism>
<dbReference type="RefSeq" id="WP_107008462.1">
    <property type="nucleotide sequence ID" value="NZ_JBHRSF010000170.1"/>
</dbReference>
<dbReference type="Proteomes" id="UP001595455">
    <property type="component" value="Unassembled WGS sequence"/>
</dbReference>
<evidence type="ECO:0000313" key="4">
    <source>
        <dbReference type="Proteomes" id="UP000240957"/>
    </source>
</evidence>
<dbReference type="OrthoDB" id="8564671at2"/>
<reference evidence="3 4" key="2">
    <citation type="submission" date="2018-08" db="EMBL/GenBank/DDBJ databases">
        <title>The draft genome of Acinetobacter sichuanensis strain WCHAc060041.</title>
        <authorList>
            <person name="Qin J."/>
            <person name="Feng Y."/>
            <person name="Zong Z."/>
        </authorList>
    </citation>
    <scope>NUCLEOTIDE SEQUENCE [LARGE SCALE GENOMIC DNA]</scope>
    <source>
        <strain evidence="3 4">WCHAc060041</strain>
    </source>
</reference>
<dbReference type="EMBL" id="PYIX02000017">
    <property type="protein sequence ID" value="RFC83435.1"/>
    <property type="molecule type" value="Genomic_DNA"/>
</dbReference>
<dbReference type="SUPFAM" id="SSF56726">
    <property type="entry name" value="DNA topoisomerase IV, alpha subunit"/>
    <property type="match status" value="1"/>
</dbReference>
<proteinExistence type="predicted"/>
<dbReference type="GO" id="GO:0003677">
    <property type="term" value="F:DNA binding"/>
    <property type="evidence" value="ECO:0007669"/>
    <property type="project" value="InterPro"/>
</dbReference>
<dbReference type="InterPro" id="IPR036078">
    <property type="entry name" value="Spo11/TopoVI_A_sf"/>
</dbReference>
<evidence type="ECO:0000259" key="1">
    <source>
        <dbReference type="Pfam" id="PF23947"/>
    </source>
</evidence>
<name>A0A371YPM7_9GAMM</name>
<feature type="domain" description="DUF7281" evidence="1">
    <location>
        <begin position="98"/>
        <end position="277"/>
    </location>
</feature>